<proteinExistence type="predicted"/>
<organism evidence="1 2">
    <name type="scientific">Arctium lappa</name>
    <name type="common">Greater burdock</name>
    <name type="synonym">Lappa major</name>
    <dbReference type="NCBI Taxonomy" id="4217"/>
    <lineage>
        <taxon>Eukaryota</taxon>
        <taxon>Viridiplantae</taxon>
        <taxon>Streptophyta</taxon>
        <taxon>Embryophyta</taxon>
        <taxon>Tracheophyta</taxon>
        <taxon>Spermatophyta</taxon>
        <taxon>Magnoliopsida</taxon>
        <taxon>eudicotyledons</taxon>
        <taxon>Gunneridae</taxon>
        <taxon>Pentapetalae</taxon>
        <taxon>asterids</taxon>
        <taxon>campanulids</taxon>
        <taxon>Asterales</taxon>
        <taxon>Asteraceae</taxon>
        <taxon>Carduoideae</taxon>
        <taxon>Cardueae</taxon>
        <taxon>Arctiinae</taxon>
        <taxon>Arctium</taxon>
    </lineage>
</organism>
<evidence type="ECO:0000313" key="2">
    <source>
        <dbReference type="Proteomes" id="UP001055879"/>
    </source>
</evidence>
<evidence type="ECO:0000313" key="1">
    <source>
        <dbReference type="EMBL" id="KAI3718294.1"/>
    </source>
</evidence>
<dbReference type="EMBL" id="CM042052">
    <property type="protein sequence ID" value="KAI3718294.1"/>
    <property type="molecule type" value="Genomic_DNA"/>
</dbReference>
<reference evidence="2" key="1">
    <citation type="journal article" date="2022" name="Mol. Ecol. Resour.">
        <title>The genomes of chicory, endive, great burdock and yacon provide insights into Asteraceae palaeo-polyploidization history and plant inulin production.</title>
        <authorList>
            <person name="Fan W."/>
            <person name="Wang S."/>
            <person name="Wang H."/>
            <person name="Wang A."/>
            <person name="Jiang F."/>
            <person name="Liu H."/>
            <person name="Zhao H."/>
            <person name="Xu D."/>
            <person name="Zhang Y."/>
        </authorList>
    </citation>
    <scope>NUCLEOTIDE SEQUENCE [LARGE SCALE GENOMIC DNA]</scope>
    <source>
        <strain evidence="2">cv. Niubang</strain>
    </source>
</reference>
<reference evidence="1 2" key="2">
    <citation type="journal article" date="2022" name="Mol. Ecol. Resour.">
        <title>The genomes of chicory, endive, great burdock and yacon provide insights into Asteraceae paleo-polyploidization history and plant inulin production.</title>
        <authorList>
            <person name="Fan W."/>
            <person name="Wang S."/>
            <person name="Wang H."/>
            <person name="Wang A."/>
            <person name="Jiang F."/>
            <person name="Liu H."/>
            <person name="Zhao H."/>
            <person name="Xu D."/>
            <person name="Zhang Y."/>
        </authorList>
    </citation>
    <scope>NUCLEOTIDE SEQUENCE [LARGE SCALE GENOMIC DNA]</scope>
    <source>
        <strain evidence="2">cv. Niubang</strain>
    </source>
</reference>
<accession>A0ACB9B7E0</accession>
<keyword evidence="2" id="KW-1185">Reference proteome</keyword>
<name>A0ACB9B7E0_ARCLA</name>
<protein>
    <submittedName>
        <fullName evidence="1">Uncharacterized protein</fullName>
    </submittedName>
</protein>
<gene>
    <name evidence="1" type="ORF">L6452_19158</name>
</gene>
<comment type="caution">
    <text evidence="1">The sequence shown here is derived from an EMBL/GenBank/DDBJ whole genome shotgun (WGS) entry which is preliminary data.</text>
</comment>
<sequence length="93" mass="10721">MLSLLRRWWRKKAMMVGCRKKTMERPCTGGVKLIKKGGKVGGFTRVWVRCRRWRRSRGKRRGMGGWRMVASGTGFSSVHRKKKGKRKGREGAG</sequence>
<dbReference type="Proteomes" id="UP001055879">
    <property type="component" value="Linkage Group LG06"/>
</dbReference>